<name>A0AAV2P8T4_9HYME</name>
<dbReference type="InterPro" id="IPR001932">
    <property type="entry name" value="PPM-type_phosphatase-like_dom"/>
</dbReference>
<evidence type="ECO:0000256" key="1">
    <source>
        <dbReference type="ARBA" id="ARBA00022723"/>
    </source>
</evidence>
<keyword evidence="6" id="KW-1133">Transmembrane helix</keyword>
<feature type="transmembrane region" description="Helical" evidence="6">
    <location>
        <begin position="55"/>
        <end position="75"/>
    </location>
</feature>
<proteinExistence type="inferred from homology"/>
<evidence type="ECO:0000259" key="7">
    <source>
        <dbReference type="PROSITE" id="PS51746"/>
    </source>
</evidence>
<dbReference type="Proteomes" id="UP001497644">
    <property type="component" value="Chromosome 7"/>
</dbReference>
<dbReference type="AlphaFoldDB" id="A0AAV2P8T4"/>
<gene>
    <name evidence="8" type="ORF">LPLAT_LOCUS12740</name>
</gene>
<keyword evidence="1" id="KW-0479">Metal-binding</keyword>
<evidence type="ECO:0000256" key="5">
    <source>
        <dbReference type="SAM" id="MobiDB-lite"/>
    </source>
</evidence>
<keyword evidence="6" id="KW-0812">Transmembrane</keyword>
<feature type="compositionally biased region" description="Basic and acidic residues" evidence="5">
    <location>
        <begin position="199"/>
        <end position="217"/>
    </location>
</feature>
<feature type="region of interest" description="Disordered" evidence="5">
    <location>
        <begin position="199"/>
        <end position="224"/>
    </location>
</feature>
<protein>
    <recommendedName>
        <fullName evidence="7">PPM-type phosphatase domain-containing protein</fullName>
    </recommendedName>
</protein>
<evidence type="ECO:0000313" key="8">
    <source>
        <dbReference type="EMBL" id="CAL1687555.1"/>
    </source>
</evidence>
<keyword evidence="9" id="KW-1185">Reference proteome</keyword>
<dbReference type="PROSITE" id="PS51746">
    <property type="entry name" value="PPM_2"/>
    <property type="match status" value="1"/>
</dbReference>
<sequence>MDDELEDLILYQTYISHMKLVSKFAVSIPSGLNAEINSPLGYLYRIMRIYLKPEVLICAMILAIILFYIQAVDIWTKALLGKIQYTLGRTTTKVSKLQLLVNDSVNNAVKLNWELKQGHIAAYAVQGHRARMEDRFVVNEDMNNTGVSLFAVFDGHGGEFAANYARDKLISNINKKVIELKNMLAGKVLIYHNQLMNKPEEKKSDNKTDEKFPEQRKSFRKGASTSLTDDCMKEAIEVTDSELLNKLKNITPITRKVRPCWKNEEQEPKVDMMKYLEGNKINYGRLLTDEVLAVDRLLVEAAKKHMDVAGTTALIALLEDNKLTIANVGDSRGVMCDGKGNAIPLSFDHKPQQERERRRINKAGGLVTFNGVWRVAGILATSRALGDYPLKDKKLVIADPDILTFDLNDHNPMFIVLASDGLWDTFSNEEAVAFIKERINEPHFGAKSITLQSFYRGSADNITVIVINLKNRKYSISEAKKNQL</sequence>
<comment type="similarity">
    <text evidence="4">Belongs to the PP2C family.</text>
</comment>
<keyword evidence="6" id="KW-0472">Membrane</keyword>
<dbReference type="InterPro" id="IPR036457">
    <property type="entry name" value="PPM-type-like_dom_sf"/>
</dbReference>
<dbReference type="SMART" id="SM00332">
    <property type="entry name" value="PP2Cc"/>
    <property type="match status" value="1"/>
</dbReference>
<dbReference type="GO" id="GO:0004722">
    <property type="term" value="F:protein serine/threonine phosphatase activity"/>
    <property type="evidence" value="ECO:0007669"/>
    <property type="project" value="InterPro"/>
</dbReference>
<evidence type="ECO:0000256" key="2">
    <source>
        <dbReference type="ARBA" id="ARBA00022801"/>
    </source>
</evidence>
<dbReference type="PANTHER" id="PTHR47992">
    <property type="entry name" value="PROTEIN PHOSPHATASE"/>
    <property type="match status" value="1"/>
</dbReference>
<dbReference type="PROSITE" id="PS01032">
    <property type="entry name" value="PPM_1"/>
    <property type="match status" value="1"/>
</dbReference>
<keyword evidence="3 4" id="KW-0904">Protein phosphatase</keyword>
<dbReference type="InterPro" id="IPR015655">
    <property type="entry name" value="PP2C"/>
</dbReference>
<dbReference type="EMBL" id="OZ034830">
    <property type="protein sequence ID" value="CAL1687555.1"/>
    <property type="molecule type" value="Genomic_DNA"/>
</dbReference>
<evidence type="ECO:0000313" key="9">
    <source>
        <dbReference type="Proteomes" id="UP001497644"/>
    </source>
</evidence>
<accession>A0AAV2P8T4</accession>
<dbReference type="InterPro" id="IPR000222">
    <property type="entry name" value="PP2C_BS"/>
</dbReference>
<dbReference type="Pfam" id="PF00481">
    <property type="entry name" value="PP2C"/>
    <property type="match status" value="2"/>
</dbReference>
<evidence type="ECO:0000256" key="3">
    <source>
        <dbReference type="ARBA" id="ARBA00022912"/>
    </source>
</evidence>
<evidence type="ECO:0000256" key="6">
    <source>
        <dbReference type="SAM" id="Phobius"/>
    </source>
</evidence>
<evidence type="ECO:0000256" key="4">
    <source>
        <dbReference type="RuleBase" id="RU003465"/>
    </source>
</evidence>
<dbReference type="SUPFAM" id="SSF81606">
    <property type="entry name" value="PP2C-like"/>
    <property type="match status" value="1"/>
</dbReference>
<dbReference type="GO" id="GO:0046872">
    <property type="term" value="F:metal ion binding"/>
    <property type="evidence" value="ECO:0007669"/>
    <property type="project" value="UniProtKB-KW"/>
</dbReference>
<reference evidence="8" key="1">
    <citation type="submission" date="2024-04" db="EMBL/GenBank/DDBJ databases">
        <authorList>
            <consortium name="Molecular Ecology Group"/>
        </authorList>
    </citation>
    <scope>NUCLEOTIDE SEQUENCE</scope>
</reference>
<dbReference type="Gene3D" id="3.60.40.10">
    <property type="entry name" value="PPM-type phosphatase domain"/>
    <property type="match status" value="1"/>
</dbReference>
<keyword evidence="2 4" id="KW-0378">Hydrolase</keyword>
<feature type="domain" description="PPM-type phosphatase" evidence="7">
    <location>
        <begin position="119"/>
        <end position="469"/>
    </location>
</feature>
<dbReference type="CDD" id="cd00143">
    <property type="entry name" value="PP2Cc"/>
    <property type="match status" value="1"/>
</dbReference>
<organism evidence="8 9">
    <name type="scientific">Lasius platythorax</name>
    <dbReference type="NCBI Taxonomy" id="488582"/>
    <lineage>
        <taxon>Eukaryota</taxon>
        <taxon>Metazoa</taxon>
        <taxon>Ecdysozoa</taxon>
        <taxon>Arthropoda</taxon>
        <taxon>Hexapoda</taxon>
        <taxon>Insecta</taxon>
        <taxon>Pterygota</taxon>
        <taxon>Neoptera</taxon>
        <taxon>Endopterygota</taxon>
        <taxon>Hymenoptera</taxon>
        <taxon>Apocrita</taxon>
        <taxon>Aculeata</taxon>
        <taxon>Formicoidea</taxon>
        <taxon>Formicidae</taxon>
        <taxon>Formicinae</taxon>
        <taxon>Lasius</taxon>
        <taxon>Lasius</taxon>
    </lineage>
</organism>